<dbReference type="InterPro" id="IPR050126">
    <property type="entry name" value="Ap4A_hydrolase"/>
</dbReference>
<dbReference type="PANTHER" id="PTHR42850:SF4">
    <property type="entry name" value="ZINC-DEPENDENT ENDOPOLYPHOSPHATASE"/>
    <property type="match status" value="1"/>
</dbReference>
<accession>A0ABT0RRA6</accession>
<organism evidence="2 3">
    <name type="scientific">Sphingomonas caseinilyticus</name>
    <dbReference type="NCBI Taxonomy" id="2908205"/>
    <lineage>
        <taxon>Bacteria</taxon>
        <taxon>Pseudomonadati</taxon>
        <taxon>Pseudomonadota</taxon>
        <taxon>Alphaproteobacteria</taxon>
        <taxon>Sphingomonadales</taxon>
        <taxon>Sphingomonadaceae</taxon>
        <taxon>Sphingomonas</taxon>
    </lineage>
</organism>
<sequence>MLGWRSKEGGRARTPRGRRAYAIGDVHGRLDLLDQLLLQIEQDIDRRPTRKAALIFLGDLIDRGADSRGVIERLRNYRHSTLKPYFLAGNHEEVLLRLLQGERGILTSWLKYGGAQCLASYGLDVGQLDIRNEHATLSAIRGIIPNSHVEFISGFGDTLRFGDYLFVHAGIRPGIDLELQSQSDLRWIRSPFLEDKSDHGMIVVHGHTISNDVEVEHNRIGIDTGAYRTGRLSALAVEGEDRWFLDTAAAADQG</sequence>
<dbReference type="SUPFAM" id="SSF56300">
    <property type="entry name" value="Metallo-dependent phosphatases"/>
    <property type="match status" value="1"/>
</dbReference>
<dbReference type="InterPro" id="IPR029052">
    <property type="entry name" value="Metallo-depent_PP-like"/>
</dbReference>
<dbReference type="InterPro" id="IPR004843">
    <property type="entry name" value="Calcineurin-like_PHP"/>
</dbReference>
<dbReference type="Gene3D" id="3.60.21.10">
    <property type="match status" value="1"/>
</dbReference>
<evidence type="ECO:0000313" key="2">
    <source>
        <dbReference type="EMBL" id="MCL6697358.1"/>
    </source>
</evidence>
<evidence type="ECO:0000313" key="3">
    <source>
        <dbReference type="Proteomes" id="UP001203410"/>
    </source>
</evidence>
<keyword evidence="3" id="KW-1185">Reference proteome</keyword>
<gene>
    <name evidence="2" type="ORF">LZ496_00940</name>
</gene>
<dbReference type="Pfam" id="PF00149">
    <property type="entry name" value="Metallophos"/>
    <property type="match status" value="1"/>
</dbReference>
<feature type="domain" description="Calcineurin-like phosphoesterase" evidence="1">
    <location>
        <begin position="21"/>
        <end position="211"/>
    </location>
</feature>
<dbReference type="Proteomes" id="UP001203410">
    <property type="component" value="Unassembled WGS sequence"/>
</dbReference>
<protein>
    <submittedName>
        <fullName evidence="2">Metallophosphoesterase</fullName>
    </submittedName>
</protein>
<proteinExistence type="predicted"/>
<dbReference type="RefSeq" id="WP_249902733.1">
    <property type="nucleotide sequence ID" value="NZ_JAMGBA010000001.1"/>
</dbReference>
<dbReference type="PANTHER" id="PTHR42850">
    <property type="entry name" value="METALLOPHOSPHOESTERASE"/>
    <property type="match status" value="1"/>
</dbReference>
<name>A0ABT0RRA6_9SPHN</name>
<comment type="caution">
    <text evidence="2">The sequence shown here is derived from an EMBL/GenBank/DDBJ whole genome shotgun (WGS) entry which is preliminary data.</text>
</comment>
<reference evidence="2 3" key="1">
    <citation type="submission" date="2022-05" db="EMBL/GenBank/DDBJ databases">
        <authorList>
            <person name="Jo J.-H."/>
            <person name="Im W.-T."/>
        </authorList>
    </citation>
    <scope>NUCLEOTIDE SEQUENCE [LARGE SCALE GENOMIC DNA]</scope>
    <source>
        <strain evidence="2 3">NSE70-1</strain>
    </source>
</reference>
<evidence type="ECO:0000259" key="1">
    <source>
        <dbReference type="Pfam" id="PF00149"/>
    </source>
</evidence>
<dbReference type="EMBL" id="JAMGBA010000001">
    <property type="protein sequence ID" value="MCL6697358.1"/>
    <property type="molecule type" value="Genomic_DNA"/>
</dbReference>